<dbReference type="PROSITE" id="PS50011">
    <property type="entry name" value="PROTEIN_KINASE_DOM"/>
    <property type="match status" value="1"/>
</dbReference>
<proteinExistence type="inferred from homology"/>
<name>A0A015N1J1_RHIIW</name>
<dbReference type="InterPro" id="IPR011009">
    <property type="entry name" value="Kinase-like_dom_sf"/>
</dbReference>
<protein>
    <submittedName>
        <fullName evidence="4">Skt5p</fullName>
    </submittedName>
</protein>
<dbReference type="PROSITE" id="PS00107">
    <property type="entry name" value="PROTEIN_KINASE_ATP"/>
    <property type="match status" value="1"/>
</dbReference>
<comment type="similarity">
    <text evidence="1">Belongs to the sel-1 family.</text>
</comment>
<evidence type="ECO:0000313" key="4">
    <source>
        <dbReference type="EMBL" id="EXX72978.1"/>
    </source>
</evidence>
<evidence type="ECO:0000313" key="5">
    <source>
        <dbReference type="Proteomes" id="UP000022910"/>
    </source>
</evidence>
<dbReference type="SUPFAM" id="SSF56112">
    <property type="entry name" value="Protein kinase-like (PK-like)"/>
    <property type="match status" value="1"/>
</dbReference>
<evidence type="ECO:0000256" key="1">
    <source>
        <dbReference type="ARBA" id="ARBA00038101"/>
    </source>
</evidence>
<dbReference type="Pfam" id="PF07714">
    <property type="entry name" value="PK_Tyr_Ser-Thr"/>
    <property type="match status" value="1"/>
</dbReference>
<dbReference type="InterPro" id="IPR006597">
    <property type="entry name" value="Sel1-like"/>
</dbReference>
<keyword evidence="2" id="KW-0547">Nucleotide-binding</keyword>
<evidence type="ECO:0000259" key="3">
    <source>
        <dbReference type="PROSITE" id="PS50011"/>
    </source>
</evidence>
<dbReference type="SUPFAM" id="SSF81901">
    <property type="entry name" value="HCP-like"/>
    <property type="match status" value="3"/>
</dbReference>
<dbReference type="Gene3D" id="1.25.40.10">
    <property type="entry name" value="Tetratricopeptide repeat domain"/>
    <property type="match status" value="4"/>
</dbReference>
<dbReference type="InterPro" id="IPR001245">
    <property type="entry name" value="Ser-Thr/Tyr_kinase_cat_dom"/>
</dbReference>
<comment type="caution">
    <text evidence="4">The sequence shown here is derived from an EMBL/GenBank/DDBJ whole genome shotgun (WGS) entry which is preliminary data.</text>
</comment>
<dbReference type="AlphaFoldDB" id="A0A015N1J1"/>
<reference evidence="4 5" key="1">
    <citation type="submission" date="2014-02" db="EMBL/GenBank/DDBJ databases">
        <title>Single nucleus genome sequencing reveals high similarity among nuclei of an endomycorrhizal fungus.</title>
        <authorList>
            <person name="Lin K."/>
            <person name="Geurts R."/>
            <person name="Zhang Z."/>
            <person name="Limpens E."/>
            <person name="Saunders D.G."/>
            <person name="Mu D."/>
            <person name="Pang E."/>
            <person name="Cao H."/>
            <person name="Cha H."/>
            <person name="Lin T."/>
            <person name="Zhou Q."/>
            <person name="Shang Y."/>
            <person name="Li Y."/>
            <person name="Ivanov S."/>
            <person name="Sharma T."/>
            <person name="Velzen R.V."/>
            <person name="Ruijter N.D."/>
            <person name="Aanen D.K."/>
            <person name="Win J."/>
            <person name="Kamoun S."/>
            <person name="Bisseling T."/>
            <person name="Huang S."/>
        </authorList>
    </citation>
    <scope>NUCLEOTIDE SEQUENCE [LARGE SCALE GENOMIC DNA]</scope>
    <source>
        <strain evidence="5">DAOM197198w</strain>
    </source>
</reference>
<keyword evidence="2" id="KW-0067">ATP-binding</keyword>
<gene>
    <name evidence="4" type="ORF">RirG_064290</name>
</gene>
<dbReference type="Pfam" id="PF08238">
    <property type="entry name" value="Sel1"/>
    <property type="match status" value="10"/>
</dbReference>
<dbReference type="Gene3D" id="1.10.510.10">
    <property type="entry name" value="Transferase(Phosphotransferase) domain 1"/>
    <property type="match status" value="1"/>
</dbReference>
<dbReference type="InterPro" id="IPR017441">
    <property type="entry name" value="Protein_kinase_ATP_BS"/>
</dbReference>
<dbReference type="InterPro" id="IPR050767">
    <property type="entry name" value="Sel1_AlgK"/>
</dbReference>
<dbReference type="HOGENOM" id="CLU_000288_7_12_1"/>
<accession>A0A015N1J1</accession>
<dbReference type="STRING" id="1432141.A0A015N1J1"/>
<sequence length="718" mass="82382">MSSMEDIEYSNDQIDYIKWLENSIDNSYLDYYKYSEFKNIKKIGNGAFGSIYSANWKNTDTILVLKSFDNNNQRTAIKGVVNELILHRKAHFHENILKFYGVTKEATCETNNYALVLEYADSGTLNAYLDKHFNELTWGDKICLALQLASAVYCLHENDIIHRDLHANNILIHQKNIKVADFGLSRKIVEASNNASKIVGVMAYIDPKKLNNKDYKLDKKSDVYSVGVIMWQISSGYRPFFSKDDFTCDDVSFLLSVISGRRGEIINGTPIEYSNLYTRCWKYEPNERPHMEELVSTLKSLKNNYFNERKEDNSSIKNNYNLEVLSKRTTDLNYSSQYKSGSNMQIFNWHQIEAGDGNKTSQYRMGVCYEIGDGVKKDEVKAFEWYKKSAEQGYSDAQNDLGCCYEDSIGTKKNLVKAVYWYQKAAENGNEVAQHNLGRCYKYGIGVEKDETKALEWYNKSAKQDHSNAQNDLGFYYESIEKDLEKAFYWYQKAAENGNKSAQYNLGRWYKCGIGVNKDKIKAFEWYKKSAEQGYGDAQNDLGFCYESGIGVEKDLGKAIYWYQLAVEIGNKFAQYNLSRLYKHGDGVSKDEVKAFELYEKSAEQGYTDAQSSLGSCYEDGIGTEINLVNAVYWYNKAAEKGNKFALYKLGKCYKYGKGIEKNEVKAFELYKKSAEQGHNGAQNELGFCYKNGIGTNIDLEKAIYWYQKAAENVNRIA</sequence>
<dbReference type="SMR" id="A0A015N1J1"/>
<dbReference type="OrthoDB" id="272077at2759"/>
<feature type="binding site" evidence="2">
    <location>
        <position position="66"/>
    </location>
    <ligand>
        <name>ATP</name>
        <dbReference type="ChEBI" id="CHEBI:30616"/>
    </ligand>
</feature>
<dbReference type="GO" id="GO:0004672">
    <property type="term" value="F:protein kinase activity"/>
    <property type="evidence" value="ECO:0007669"/>
    <property type="project" value="InterPro"/>
</dbReference>
<dbReference type="GO" id="GO:0005524">
    <property type="term" value="F:ATP binding"/>
    <property type="evidence" value="ECO:0007669"/>
    <property type="project" value="UniProtKB-UniRule"/>
</dbReference>
<dbReference type="Proteomes" id="UP000022910">
    <property type="component" value="Unassembled WGS sequence"/>
</dbReference>
<feature type="domain" description="Protein kinase" evidence="3">
    <location>
        <begin position="37"/>
        <end position="306"/>
    </location>
</feature>
<dbReference type="EMBL" id="JEMT01014914">
    <property type="protein sequence ID" value="EXX72978.1"/>
    <property type="molecule type" value="Genomic_DNA"/>
</dbReference>
<dbReference type="PANTHER" id="PTHR11102">
    <property type="entry name" value="SEL-1-LIKE PROTEIN"/>
    <property type="match status" value="1"/>
</dbReference>
<dbReference type="SMART" id="SM00671">
    <property type="entry name" value="SEL1"/>
    <property type="match status" value="10"/>
</dbReference>
<keyword evidence="5" id="KW-1185">Reference proteome</keyword>
<dbReference type="InterPro" id="IPR000719">
    <property type="entry name" value="Prot_kinase_dom"/>
</dbReference>
<evidence type="ECO:0000256" key="2">
    <source>
        <dbReference type="PROSITE-ProRule" id="PRU10141"/>
    </source>
</evidence>
<dbReference type="InterPro" id="IPR011990">
    <property type="entry name" value="TPR-like_helical_dom_sf"/>
</dbReference>
<organism evidence="4 5">
    <name type="scientific">Rhizophagus irregularis (strain DAOM 197198w)</name>
    <name type="common">Glomus intraradices</name>
    <dbReference type="NCBI Taxonomy" id="1432141"/>
    <lineage>
        <taxon>Eukaryota</taxon>
        <taxon>Fungi</taxon>
        <taxon>Fungi incertae sedis</taxon>
        <taxon>Mucoromycota</taxon>
        <taxon>Glomeromycotina</taxon>
        <taxon>Glomeromycetes</taxon>
        <taxon>Glomerales</taxon>
        <taxon>Glomeraceae</taxon>
        <taxon>Rhizophagus</taxon>
    </lineage>
</organism>
<dbReference type="OMA" id="TTERIGH"/>
<dbReference type="PANTHER" id="PTHR11102:SF160">
    <property type="entry name" value="ERAD-ASSOCIATED E3 UBIQUITIN-PROTEIN LIGASE COMPONENT HRD3"/>
    <property type="match status" value="1"/>
</dbReference>